<evidence type="ECO:0000313" key="3">
    <source>
        <dbReference type="Proteomes" id="UP000029120"/>
    </source>
</evidence>
<dbReference type="AlphaFoldDB" id="A0A087HD96"/>
<feature type="compositionally biased region" description="Polar residues" evidence="1">
    <location>
        <begin position="91"/>
        <end position="101"/>
    </location>
</feature>
<sequence length="221" mass="23258">MPPTVKNPIRKTPPREVTGGRGTVVARRRGTVDRGRGTVGGRGKGGTSRIGPPGSASKRKVVIPEDVGGGTVSQRRSNLSTGGGGGNGSNKAHSVNSVGQGLQQGTGLIRGGVSEVVGTSGTRAREGRSSEQTISGLMSRTSYPPQNPLHRQPLPLVNQSPPLQVPDEEMRNGDEEEDYNDGLELEDEEENEVDAPNPVDAPNADDEDFDQLLDNLLRLPG</sequence>
<proteinExistence type="predicted"/>
<evidence type="ECO:0000313" key="2">
    <source>
        <dbReference type="EMBL" id="KFK40098.1"/>
    </source>
</evidence>
<gene>
    <name evidence="2" type="ordered locus">AALP_Aa3g330100</name>
</gene>
<feature type="compositionally biased region" description="Acidic residues" evidence="1">
    <location>
        <begin position="174"/>
        <end position="193"/>
    </location>
</feature>
<keyword evidence="3" id="KW-1185">Reference proteome</keyword>
<dbReference type="EMBL" id="CM002871">
    <property type="protein sequence ID" value="KFK40098.1"/>
    <property type="molecule type" value="Genomic_DNA"/>
</dbReference>
<organism evidence="2 3">
    <name type="scientific">Arabis alpina</name>
    <name type="common">Alpine rock-cress</name>
    <dbReference type="NCBI Taxonomy" id="50452"/>
    <lineage>
        <taxon>Eukaryota</taxon>
        <taxon>Viridiplantae</taxon>
        <taxon>Streptophyta</taxon>
        <taxon>Embryophyta</taxon>
        <taxon>Tracheophyta</taxon>
        <taxon>Spermatophyta</taxon>
        <taxon>Magnoliopsida</taxon>
        <taxon>eudicotyledons</taxon>
        <taxon>Gunneridae</taxon>
        <taxon>Pentapetalae</taxon>
        <taxon>rosids</taxon>
        <taxon>malvids</taxon>
        <taxon>Brassicales</taxon>
        <taxon>Brassicaceae</taxon>
        <taxon>Arabideae</taxon>
        <taxon>Arabis</taxon>
    </lineage>
</organism>
<protein>
    <submittedName>
        <fullName evidence="2">Uncharacterized protein</fullName>
    </submittedName>
</protein>
<dbReference type="Gramene" id="KFK40098">
    <property type="protein sequence ID" value="KFK40098"/>
    <property type="gene ID" value="AALP_AA3G330100"/>
</dbReference>
<accession>A0A087HD96</accession>
<dbReference type="Proteomes" id="UP000029120">
    <property type="component" value="Chromosome 3"/>
</dbReference>
<feature type="region of interest" description="Disordered" evidence="1">
    <location>
        <begin position="1"/>
        <end position="208"/>
    </location>
</feature>
<evidence type="ECO:0000256" key="1">
    <source>
        <dbReference type="SAM" id="MobiDB-lite"/>
    </source>
</evidence>
<feature type="compositionally biased region" description="Polar residues" evidence="1">
    <location>
        <begin position="130"/>
        <end position="144"/>
    </location>
</feature>
<reference evidence="3" key="1">
    <citation type="journal article" date="2015" name="Nat. Plants">
        <title>Genome expansion of Arabis alpina linked with retrotransposition and reduced symmetric DNA methylation.</title>
        <authorList>
            <person name="Willing E.M."/>
            <person name="Rawat V."/>
            <person name="Mandakova T."/>
            <person name="Maumus F."/>
            <person name="James G.V."/>
            <person name="Nordstroem K.J."/>
            <person name="Becker C."/>
            <person name="Warthmann N."/>
            <person name="Chica C."/>
            <person name="Szarzynska B."/>
            <person name="Zytnicki M."/>
            <person name="Albani M.C."/>
            <person name="Kiefer C."/>
            <person name="Bergonzi S."/>
            <person name="Castaings L."/>
            <person name="Mateos J.L."/>
            <person name="Berns M.C."/>
            <person name="Bujdoso N."/>
            <person name="Piofczyk T."/>
            <person name="de Lorenzo L."/>
            <person name="Barrero-Sicilia C."/>
            <person name="Mateos I."/>
            <person name="Piednoel M."/>
            <person name="Hagmann J."/>
            <person name="Chen-Min-Tao R."/>
            <person name="Iglesias-Fernandez R."/>
            <person name="Schuster S.C."/>
            <person name="Alonso-Blanco C."/>
            <person name="Roudier F."/>
            <person name="Carbonero P."/>
            <person name="Paz-Ares J."/>
            <person name="Davis S.J."/>
            <person name="Pecinka A."/>
            <person name="Quesneville H."/>
            <person name="Colot V."/>
            <person name="Lysak M.A."/>
            <person name="Weigel D."/>
            <person name="Coupland G."/>
            <person name="Schneeberger K."/>
        </authorList>
    </citation>
    <scope>NUCLEOTIDE SEQUENCE [LARGE SCALE GENOMIC DNA]</scope>
    <source>
        <strain evidence="3">cv. Pajares</strain>
    </source>
</reference>
<feature type="compositionally biased region" description="Gly residues" evidence="1">
    <location>
        <begin position="37"/>
        <end position="48"/>
    </location>
</feature>
<name>A0A087HD96_ARAAL</name>
<feature type="compositionally biased region" description="Low complexity" evidence="1">
    <location>
        <begin position="111"/>
        <end position="122"/>
    </location>
</feature>